<proteinExistence type="predicted"/>
<gene>
    <name evidence="1" type="ORF">DZC75_11220</name>
</gene>
<accession>A0AAI8KBN2</accession>
<dbReference type="InterPro" id="IPR047715">
    <property type="entry name" value="EboA_dom"/>
</dbReference>
<name>A0AAI8KBN2_9PSED</name>
<dbReference type="Proteomes" id="UP000258127">
    <property type="component" value="Chromosome"/>
</dbReference>
<dbReference type="AlphaFoldDB" id="A0AAI8KBN2"/>
<dbReference type="EMBL" id="CP031641">
    <property type="protein sequence ID" value="AXO88539.1"/>
    <property type="molecule type" value="Genomic_DNA"/>
</dbReference>
<organism evidence="1 2">
    <name type="scientific">Pseudomonas parafulva</name>
    <dbReference type="NCBI Taxonomy" id="157782"/>
    <lineage>
        <taxon>Bacteria</taxon>
        <taxon>Pseudomonadati</taxon>
        <taxon>Pseudomonadota</taxon>
        <taxon>Gammaproteobacteria</taxon>
        <taxon>Pseudomonadales</taxon>
        <taxon>Pseudomonadaceae</taxon>
        <taxon>Pseudomonas</taxon>
    </lineage>
</organism>
<dbReference type="RefSeq" id="WP_116888317.1">
    <property type="nucleotide sequence ID" value="NZ_CP031641.1"/>
</dbReference>
<evidence type="ECO:0000313" key="2">
    <source>
        <dbReference type="Proteomes" id="UP000258127"/>
    </source>
</evidence>
<reference evidence="1 2" key="1">
    <citation type="submission" date="2018-08" db="EMBL/GenBank/DDBJ databases">
        <authorList>
            <person name="Lee Y."/>
            <person name="Kakembo D."/>
        </authorList>
    </citation>
    <scope>NUCLEOTIDE SEQUENCE [LARGE SCALE GENOMIC DNA]</scope>
    <source>
        <strain evidence="1 2">JBCS1880</strain>
    </source>
</reference>
<evidence type="ECO:0000313" key="1">
    <source>
        <dbReference type="EMBL" id="AXO88539.1"/>
    </source>
</evidence>
<sequence>MNTNMDVIPRQAALVELNQALDRLLDATELHWWRQALERLAQSPDATTAAMLSSHCKRHLRARSVVGAEGWSCVELARALLLVEVVGLQAPKTRLALLEQLFQWGDDLEKIALLKVLDHLDSDGSCLDLALLAGRTSNPHVFAALALDTPYPARHYPDRAFHQLVLKALGMGLDAARVIGLAQRQSVPLNQLALDLMDEQLAAGRPVASSLPQLIAFDLLSPAQLRRLTGLYQQQRLPAHWREHLAGT</sequence>
<protein>
    <submittedName>
        <fullName evidence="1">Uncharacterized protein</fullName>
    </submittedName>
</protein>
<dbReference type="NCBIfam" id="NF035938">
    <property type="entry name" value="EboA_domain"/>
    <property type="match status" value="1"/>
</dbReference>
<keyword evidence="2" id="KW-1185">Reference proteome</keyword>